<dbReference type="Proteomes" id="UP000199137">
    <property type="component" value="Unassembled WGS sequence"/>
</dbReference>
<evidence type="ECO:0000313" key="2">
    <source>
        <dbReference type="Proteomes" id="UP000199137"/>
    </source>
</evidence>
<sequence length="104" mass="11976">MWGTPGTLTSGEWQEARDAIAANEQRLRTEHATLPPKAVDVDIEAVRRAWPDMTLDEQREFLRMFIEKVTVVPALPGRPRVYDSDRVKIKWRNLRQTTAAEDSD</sequence>
<dbReference type="AlphaFoldDB" id="A0A1I6B3A9"/>
<name>A0A1I6B3A9_9PSEU</name>
<organism evidence="1 2">
    <name type="scientific">Amycolatopsis rubida</name>
    <dbReference type="NCBI Taxonomy" id="112413"/>
    <lineage>
        <taxon>Bacteria</taxon>
        <taxon>Bacillati</taxon>
        <taxon>Actinomycetota</taxon>
        <taxon>Actinomycetes</taxon>
        <taxon>Pseudonocardiales</taxon>
        <taxon>Pseudonocardiaceae</taxon>
        <taxon>Amycolatopsis</taxon>
    </lineage>
</organism>
<dbReference type="EMBL" id="FOWC01000023">
    <property type="protein sequence ID" value="SFQ75395.1"/>
    <property type="molecule type" value="Genomic_DNA"/>
</dbReference>
<reference evidence="2" key="1">
    <citation type="submission" date="2016-10" db="EMBL/GenBank/DDBJ databases">
        <authorList>
            <person name="Varghese N."/>
            <person name="Submissions S."/>
        </authorList>
    </citation>
    <scope>NUCLEOTIDE SEQUENCE [LARGE SCALE GENOMIC DNA]</scope>
    <source>
        <strain evidence="2">DSM 44637</strain>
    </source>
</reference>
<gene>
    <name evidence="1" type="ORF">SAMN05421854_1231</name>
</gene>
<protein>
    <submittedName>
        <fullName evidence="1">Uncharacterized protein</fullName>
    </submittedName>
</protein>
<dbReference type="RefSeq" id="WP_093577053.1">
    <property type="nucleotide sequence ID" value="NZ_FOWC01000023.1"/>
</dbReference>
<accession>A0A1I6B3A9</accession>
<proteinExistence type="predicted"/>
<evidence type="ECO:0000313" key="1">
    <source>
        <dbReference type="EMBL" id="SFQ75395.1"/>
    </source>
</evidence>